<name>A0A154M5L5_9PSEU</name>
<evidence type="ECO:0000313" key="4">
    <source>
        <dbReference type="Proteomes" id="UP000076321"/>
    </source>
</evidence>
<accession>A0A154M5L5</accession>
<evidence type="ECO:0000313" key="3">
    <source>
        <dbReference type="EMBL" id="OKA07353.1"/>
    </source>
</evidence>
<evidence type="ECO:0000313" key="2">
    <source>
        <dbReference type="EMBL" id="KZB79169.1"/>
    </source>
</evidence>
<reference evidence="2 4" key="1">
    <citation type="submission" date="2015-12" db="EMBL/GenBank/DDBJ databases">
        <title>Amycolatopsis regifaucium genome sequencing and assembly.</title>
        <authorList>
            <person name="Mayilraj S."/>
        </authorList>
    </citation>
    <scope>NUCLEOTIDE SEQUENCE [LARGE SCALE GENOMIC DNA]</scope>
    <source>
        <strain evidence="2 4">GY080</strain>
    </source>
</reference>
<protein>
    <submittedName>
        <fullName evidence="2">Uncharacterized protein</fullName>
    </submittedName>
</protein>
<gene>
    <name evidence="3" type="ORF">ATP06_0215990</name>
    <name evidence="2" type="ORF">AVL48_16310</name>
</gene>
<dbReference type="AlphaFoldDB" id="A0A154M5L5"/>
<dbReference type="EMBL" id="LOBU02000013">
    <property type="protein sequence ID" value="OKA07353.1"/>
    <property type="molecule type" value="Genomic_DNA"/>
</dbReference>
<feature type="region of interest" description="Disordered" evidence="1">
    <location>
        <begin position="26"/>
        <end position="63"/>
    </location>
</feature>
<dbReference type="EMBL" id="LQCI01000052">
    <property type="protein sequence ID" value="KZB79169.1"/>
    <property type="molecule type" value="Genomic_DNA"/>
</dbReference>
<sequence>MRRPCGFAVEACTTPANSAALAAGSVIRTSSSRASRRGGDRPHRFTRRDGATRRANRTWSVSASSIDQPRTARYWDAVSAIRSGSG</sequence>
<comment type="caution">
    <text evidence="2">The sequence shown here is derived from an EMBL/GenBank/DDBJ whole genome shotgun (WGS) entry which is preliminary data.</text>
</comment>
<evidence type="ECO:0000313" key="5">
    <source>
        <dbReference type="Proteomes" id="UP000186883"/>
    </source>
</evidence>
<dbReference type="Proteomes" id="UP000186883">
    <property type="component" value="Unassembled WGS sequence"/>
</dbReference>
<dbReference type="Proteomes" id="UP000076321">
    <property type="component" value="Unassembled WGS sequence"/>
</dbReference>
<dbReference type="RefSeq" id="WP_061981064.1">
    <property type="nucleotide sequence ID" value="NZ_FOPQ01000002.1"/>
</dbReference>
<proteinExistence type="predicted"/>
<organism evidence="2 4">
    <name type="scientific">Amycolatopsis regifaucium</name>
    <dbReference type="NCBI Taxonomy" id="546365"/>
    <lineage>
        <taxon>Bacteria</taxon>
        <taxon>Bacillati</taxon>
        <taxon>Actinomycetota</taxon>
        <taxon>Actinomycetes</taxon>
        <taxon>Pseudonocardiales</taxon>
        <taxon>Pseudonocardiaceae</taxon>
        <taxon>Amycolatopsis</taxon>
    </lineage>
</organism>
<keyword evidence="5" id="KW-1185">Reference proteome</keyword>
<evidence type="ECO:0000256" key="1">
    <source>
        <dbReference type="SAM" id="MobiDB-lite"/>
    </source>
</evidence>
<feature type="compositionally biased region" description="Basic and acidic residues" evidence="1">
    <location>
        <begin position="37"/>
        <end position="52"/>
    </location>
</feature>
<reference evidence="3 5" key="2">
    <citation type="submission" date="2016-11" db="EMBL/GenBank/DDBJ databases">
        <title>Genome sequencing of Amycolatopsis regifaucium.</title>
        <authorList>
            <person name="Mayilraj S."/>
            <person name="Kaur N."/>
        </authorList>
    </citation>
    <scope>NUCLEOTIDE SEQUENCE [LARGE SCALE GENOMIC DNA]</scope>
    <source>
        <strain evidence="3 5">GY080</strain>
    </source>
</reference>